<feature type="compositionally biased region" description="Basic residues" evidence="1">
    <location>
        <begin position="93"/>
        <end position="103"/>
    </location>
</feature>
<keyword evidence="3" id="KW-1185">Reference proteome</keyword>
<evidence type="ECO:0000256" key="1">
    <source>
        <dbReference type="SAM" id="MobiDB-lite"/>
    </source>
</evidence>
<feature type="compositionally biased region" description="Basic and acidic residues" evidence="1">
    <location>
        <begin position="83"/>
        <end position="92"/>
    </location>
</feature>
<dbReference type="AlphaFoldDB" id="A0A8T0V392"/>
<feature type="region of interest" description="Disordered" evidence="1">
    <location>
        <begin position="53"/>
        <end position="114"/>
    </location>
</feature>
<sequence>MWVQPVLQPRPLPCRQCRLQLPFLVGRVGGPSPFLSASQAAPLLLVGHRPPRSRAAREELVRRKRERASPGYRRMGEAWAQEEEARGRDGSRKRGGRRRRAGGGRRPPSSMYHKSLVQLMITGAPALEKMTVELIKDPLSKGQNGSEDPGFNMPSKGQWAPPVVGRSLGHGNVTIYEWEAEVKREEDREDLDSLALSRL</sequence>
<dbReference type="Proteomes" id="UP000823388">
    <property type="component" value="Chromosome 3K"/>
</dbReference>
<accession>A0A8T0V392</accession>
<reference evidence="2" key="1">
    <citation type="submission" date="2020-05" db="EMBL/GenBank/DDBJ databases">
        <title>WGS assembly of Panicum virgatum.</title>
        <authorList>
            <person name="Lovell J.T."/>
            <person name="Jenkins J."/>
            <person name="Shu S."/>
            <person name="Juenger T.E."/>
            <person name="Schmutz J."/>
        </authorList>
    </citation>
    <scope>NUCLEOTIDE SEQUENCE</scope>
    <source>
        <strain evidence="2">AP13</strain>
    </source>
</reference>
<evidence type="ECO:0000313" key="3">
    <source>
        <dbReference type="Proteomes" id="UP000823388"/>
    </source>
</evidence>
<proteinExistence type="predicted"/>
<protein>
    <submittedName>
        <fullName evidence="2">Uncharacterized protein</fullName>
    </submittedName>
</protein>
<gene>
    <name evidence="2" type="ORF">PVAP13_3KG459000</name>
</gene>
<organism evidence="2 3">
    <name type="scientific">Panicum virgatum</name>
    <name type="common">Blackwell switchgrass</name>
    <dbReference type="NCBI Taxonomy" id="38727"/>
    <lineage>
        <taxon>Eukaryota</taxon>
        <taxon>Viridiplantae</taxon>
        <taxon>Streptophyta</taxon>
        <taxon>Embryophyta</taxon>
        <taxon>Tracheophyta</taxon>
        <taxon>Spermatophyta</taxon>
        <taxon>Magnoliopsida</taxon>
        <taxon>Liliopsida</taxon>
        <taxon>Poales</taxon>
        <taxon>Poaceae</taxon>
        <taxon>PACMAD clade</taxon>
        <taxon>Panicoideae</taxon>
        <taxon>Panicodae</taxon>
        <taxon>Paniceae</taxon>
        <taxon>Panicinae</taxon>
        <taxon>Panicum</taxon>
        <taxon>Panicum sect. Hiantes</taxon>
    </lineage>
</organism>
<comment type="caution">
    <text evidence="2">The sequence shown here is derived from an EMBL/GenBank/DDBJ whole genome shotgun (WGS) entry which is preliminary data.</text>
</comment>
<evidence type="ECO:0000313" key="2">
    <source>
        <dbReference type="EMBL" id="KAG2629660.1"/>
    </source>
</evidence>
<dbReference type="EMBL" id="CM029041">
    <property type="protein sequence ID" value="KAG2629660.1"/>
    <property type="molecule type" value="Genomic_DNA"/>
</dbReference>
<name>A0A8T0V392_PANVG</name>